<keyword evidence="2 5" id="KW-0963">Cytoplasm</keyword>
<comment type="similarity">
    <text evidence="1 5">Belongs to the acetyltransferase family. RimI subfamily.</text>
</comment>
<dbReference type="InterPro" id="IPR016181">
    <property type="entry name" value="Acyl_CoA_acyltransferase"/>
</dbReference>
<gene>
    <name evidence="7" type="primary">rimI</name>
    <name evidence="7" type="ORF">DT065_16350</name>
</gene>
<sequence length="143" mass="16441">MIPSDIEDVLVVERDAFQMPWIRQAFINELMKNPFAHYLVAVDHEQIVGYCGIWIALDEAHITNIAVLSTHRHQGVGRSLLKAVIRRALELEAVSMTLEVRESNADAQRFYKTFGFKKTGIKKGYYTDNCEDAWIMSLTFSQF</sequence>
<feature type="domain" description="N-acetyltransferase" evidence="6">
    <location>
        <begin position="1"/>
        <end position="141"/>
    </location>
</feature>
<dbReference type="NCBIfam" id="TIGR01575">
    <property type="entry name" value="rimI"/>
    <property type="match status" value="1"/>
</dbReference>
<keyword evidence="8" id="KW-1185">Reference proteome</keyword>
<organism evidence="7 8">
    <name type="scientific">Salicibibacter kimchii</name>
    <dbReference type="NCBI Taxonomy" id="2099786"/>
    <lineage>
        <taxon>Bacteria</taxon>
        <taxon>Bacillati</taxon>
        <taxon>Bacillota</taxon>
        <taxon>Bacilli</taxon>
        <taxon>Bacillales</taxon>
        <taxon>Bacillaceae</taxon>
        <taxon>Salicibibacter</taxon>
    </lineage>
</organism>
<comment type="subcellular location">
    <subcellularLocation>
        <location evidence="5">Cytoplasm</location>
    </subcellularLocation>
</comment>
<dbReference type="SUPFAM" id="SSF55729">
    <property type="entry name" value="Acyl-CoA N-acyltransferases (Nat)"/>
    <property type="match status" value="1"/>
</dbReference>
<evidence type="ECO:0000259" key="6">
    <source>
        <dbReference type="PROSITE" id="PS51186"/>
    </source>
</evidence>
<evidence type="ECO:0000256" key="3">
    <source>
        <dbReference type="ARBA" id="ARBA00022679"/>
    </source>
</evidence>
<dbReference type="InterPro" id="IPR000182">
    <property type="entry name" value="GNAT_dom"/>
</dbReference>
<evidence type="ECO:0000313" key="8">
    <source>
        <dbReference type="Proteomes" id="UP000252100"/>
    </source>
</evidence>
<dbReference type="Gene3D" id="3.40.630.30">
    <property type="match status" value="1"/>
</dbReference>
<dbReference type="OrthoDB" id="9794566at2"/>
<keyword evidence="3 7" id="KW-0808">Transferase</keyword>
<evidence type="ECO:0000256" key="1">
    <source>
        <dbReference type="ARBA" id="ARBA00005395"/>
    </source>
</evidence>
<name>A0A345C4A3_9BACI</name>
<dbReference type="PANTHER" id="PTHR43420">
    <property type="entry name" value="ACETYLTRANSFERASE"/>
    <property type="match status" value="1"/>
</dbReference>
<dbReference type="EMBL" id="CP031092">
    <property type="protein sequence ID" value="AXF58034.1"/>
    <property type="molecule type" value="Genomic_DNA"/>
</dbReference>
<evidence type="ECO:0000256" key="2">
    <source>
        <dbReference type="ARBA" id="ARBA00022490"/>
    </source>
</evidence>
<dbReference type="InterPro" id="IPR006464">
    <property type="entry name" value="AcTrfase_RimI/Ard1"/>
</dbReference>
<dbReference type="EC" id="2.3.1.266" evidence="5"/>
<proteinExistence type="inferred from homology"/>
<protein>
    <recommendedName>
        <fullName evidence="5">[Ribosomal protein bS18]-alanine N-acetyltransferase</fullName>
        <ecNumber evidence="5">2.3.1.266</ecNumber>
    </recommendedName>
</protein>
<evidence type="ECO:0000313" key="7">
    <source>
        <dbReference type="EMBL" id="AXF58034.1"/>
    </source>
</evidence>
<evidence type="ECO:0000256" key="4">
    <source>
        <dbReference type="ARBA" id="ARBA00023315"/>
    </source>
</evidence>
<comment type="function">
    <text evidence="5">Acetylates the N-terminal alanine of ribosomal protein bS18.</text>
</comment>
<dbReference type="PROSITE" id="PS51186">
    <property type="entry name" value="GNAT"/>
    <property type="match status" value="1"/>
</dbReference>
<comment type="catalytic activity">
    <reaction evidence="5">
        <text>N-terminal L-alanyl-[ribosomal protein bS18] + acetyl-CoA = N-terminal N(alpha)-acetyl-L-alanyl-[ribosomal protein bS18] + CoA + H(+)</text>
        <dbReference type="Rhea" id="RHEA:43756"/>
        <dbReference type="Rhea" id="RHEA-COMP:10676"/>
        <dbReference type="Rhea" id="RHEA-COMP:10677"/>
        <dbReference type="ChEBI" id="CHEBI:15378"/>
        <dbReference type="ChEBI" id="CHEBI:57287"/>
        <dbReference type="ChEBI" id="CHEBI:57288"/>
        <dbReference type="ChEBI" id="CHEBI:64718"/>
        <dbReference type="ChEBI" id="CHEBI:83683"/>
        <dbReference type="EC" id="2.3.1.266"/>
    </reaction>
</comment>
<reference evidence="7 8" key="1">
    <citation type="journal article" date="2018" name="J. Microbiol.">
        <title>Salicibibacter kimchii gen. nov., sp. nov., a moderately halophilic and alkalitolerant bacterium in the family Bacillaceae, isolated from kimchi.</title>
        <authorList>
            <person name="Jang J.Y."/>
            <person name="Oh Y.J."/>
            <person name="Lim S.K."/>
            <person name="Park H.K."/>
            <person name="Lee C."/>
            <person name="Kim J.Y."/>
            <person name="Lee M.A."/>
            <person name="Choi H.J."/>
        </authorList>
    </citation>
    <scope>NUCLEOTIDE SEQUENCE [LARGE SCALE GENOMIC DNA]</scope>
    <source>
        <strain evidence="7 8">NKC1-1</strain>
    </source>
</reference>
<evidence type="ECO:0000256" key="5">
    <source>
        <dbReference type="RuleBase" id="RU363094"/>
    </source>
</evidence>
<dbReference type="PANTHER" id="PTHR43420:SF44">
    <property type="entry name" value="ACETYLTRANSFERASE YPEA"/>
    <property type="match status" value="1"/>
</dbReference>
<dbReference type="KEGG" id="rue:DT065_16350"/>
<dbReference type="Proteomes" id="UP000252100">
    <property type="component" value="Chromosome"/>
</dbReference>
<dbReference type="AlphaFoldDB" id="A0A345C4A3"/>
<dbReference type="InterPro" id="IPR050680">
    <property type="entry name" value="YpeA/RimI_acetyltransf"/>
</dbReference>
<dbReference type="GO" id="GO:0005737">
    <property type="term" value="C:cytoplasm"/>
    <property type="evidence" value="ECO:0007669"/>
    <property type="project" value="UniProtKB-SubCell"/>
</dbReference>
<keyword evidence="4" id="KW-0012">Acyltransferase</keyword>
<dbReference type="CDD" id="cd04301">
    <property type="entry name" value="NAT_SF"/>
    <property type="match status" value="1"/>
</dbReference>
<dbReference type="Pfam" id="PF00583">
    <property type="entry name" value="Acetyltransf_1"/>
    <property type="match status" value="1"/>
</dbReference>
<accession>A0A345C4A3</accession>
<dbReference type="GO" id="GO:0008999">
    <property type="term" value="F:protein-N-terminal-alanine acetyltransferase activity"/>
    <property type="evidence" value="ECO:0007669"/>
    <property type="project" value="UniProtKB-EC"/>
</dbReference>